<dbReference type="EMBL" id="MBFE02000054">
    <property type="protein sequence ID" value="MUO45687.1"/>
    <property type="molecule type" value="Genomic_DNA"/>
</dbReference>
<protein>
    <recommendedName>
        <fullName evidence="1">Phage head morphogenesis domain-containing protein</fullName>
    </recommendedName>
</protein>
<dbReference type="EMBL" id="MBFA02000010">
    <property type="protein sequence ID" value="MUP11414.1"/>
    <property type="molecule type" value="Genomic_DNA"/>
</dbReference>
<feature type="domain" description="Phage head morphogenesis" evidence="1">
    <location>
        <begin position="128"/>
        <end position="248"/>
    </location>
</feature>
<sequence length="318" mass="36119">MPPAFSSLSTRRLNTIRTAIEAAPDYPDAARAILTLGAKWTPDAFGKLLGDGLELAALHGREAAFTDGEDDDARFADADVFNQPFKEQIDFFTQKRGKPTKAWTDALRGTHDRAFVIAGASDLAMLSDFQTAIASAMQNGTTFADFQKDFDRIVAKYGWAYKGEGGWRSRVIFETNLRTSHMAGRLKQMRDPDVLKLRPYWEYRHGETRKPKIPRTQHLAWHGKCYPHDDPFWQTHFPPNDWHCSCGVRSRYMPETADDAALANDVWGDDAILAYVPEAGDNFQVPSFAYDQPFGRCHDPQKTYDLFQRHHHSGYGRR</sequence>
<evidence type="ECO:0000313" key="2">
    <source>
        <dbReference type="EMBL" id="MUO45687.1"/>
    </source>
</evidence>
<evidence type="ECO:0000259" key="1">
    <source>
        <dbReference type="Pfam" id="PF04233"/>
    </source>
</evidence>
<dbReference type="Pfam" id="PF04233">
    <property type="entry name" value="Phage_Mu_F"/>
    <property type="match status" value="1"/>
</dbReference>
<gene>
    <name evidence="3" type="ORF">BBK91_016250</name>
    <name evidence="2" type="ORF">BBL17_028555</name>
</gene>
<name>A0ABD6HBD8_AGRVI</name>
<reference evidence="4 5" key="1">
    <citation type="submission" date="2019-11" db="EMBL/GenBank/DDBJ databases">
        <title>Whole-genome sequencing of Allorhizobium vitis.</title>
        <authorList>
            <person name="Gan H.M."/>
            <person name="Savka M.A."/>
        </authorList>
    </citation>
    <scope>NUCLEOTIDE SEQUENCE [LARGE SCALE GENOMIC DNA]</scope>
    <source>
        <strain evidence="3 5">RF2/1</strain>
        <strain evidence="2 4">T1/7</strain>
    </source>
</reference>
<evidence type="ECO:0000313" key="5">
    <source>
        <dbReference type="Proteomes" id="UP000179536"/>
    </source>
</evidence>
<keyword evidence="4" id="KW-1185">Reference proteome</keyword>
<dbReference type="AlphaFoldDB" id="A0ABD6HBD8"/>
<comment type="caution">
    <text evidence="3">The sequence shown here is derived from an EMBL/GenBank/DDBJ whole genome shotgun (WGS) entry which is preliminary data.</text>
</comment>
<organism evidence="3 5">
    <name type="scientific">Agrobacterium vitis</name>
    <name type="common">Rhizobium vitis</name>
    <dbReference type="NCBI Taxonomy" id="373"/>
    <lineage>
        <taxon>Bacteria</taxon>
        <taxon>Pseudomonadati</taxon>
        <taxon>Pseudomonadota</taxon>
        <taxon>Alphaproteobacteria</taxon>
        <taxon>Hyphomicrobiales</taxon>
        <taxon>Rhizobiaceae</taxon>
        <taxon>Rhizobium/Agrobacterium group</taxon>
        <taxon>Agrobacterium</taxon>
    </lineage>
</organism>
<dbReference type="InterPro" id="IPR006528">
    <property type="entry name" value="Phage_head_morphogenesis_dom"/>
</dbReference>
<accession>A0ABD6HBD8</accession>
<evidence type="ECO:0000313" key="4">
    <source>
        <dbReference type="Proteomes" id="UP000179454"/>
    </source>
</evidence>
<evidence type="ECO:0000313" key="3">
    <source>
        <dbReference type="EMBL" id="MUP11414.1"/>
    </source>
</evidence>
<dbReference type="Proteomes" id="UP000179454">
    <property type="component" value="Unassembled WGS sequence"/>
</dbReference>
<proteinExistence type="predicted"/>
<dbReference type="Proteomes" id="UP000179536">
    <property type="component" value="Unassembled WGS sequence"/>
</dbReference>